<evidence type="ECO:0000256" key="5">
    <source>
        <dbReference type="SAM" id="MobiDB-lite"/>
    </source>
</evidence>
<feature type="domain" description="PHD-type" evidence="6">
    <location>
        <begin position="150"/>
        <end position="200"/>
    </location>
</feature>
<accession>A0AAV5SZ96</accession>
<gene>
    <name evidence="7" type="ORF">PENTCL1PPCAC_7585</name>
</gene>
<reference evidence="7" key="1">
    <citation type="submission" date="2023-10" db="EMBL/GenBank/DDBJ databases">
        <title>Genome assembly of Pristionchus species.</title>
        <authorList>
            <person name="Yoshida K."/>
            <person name="Sommer R.J."/>
        </authorList>
    </citation>
    <scope>NUCLEOTIDE SEQUENCE</scope>
    <source>
        <strain evidence="7">RS0144</strain>
    </source>
</reference>
<evidence type="ECO:0000313" key="7">
    <source>
        <dbReference type="EMBL" id="GMS85410.1"/>
    </source>
</evidence>
<keyword evidence="3" id="KW-0862">Zinc</keyword>
<organism evidence="7 8">
    <name type="scientific">Pristionchus entomophagus</name>
    <dbReference type="NCBI Taxonomy" id="358040"/>
    <lineage>
        <taxon>Eukaryota</taxon>
        <taxon>Metazoa</taxon>
        <taxon>Ecdysozoa</taxon>
        <taxon>Nematoda</taxon>
        <taxon>Chromadorea</taxon>
        <taxon>Rhabditida</taxon>
        <taxon>Rhabditina</taxon>
        <taxon>Diplogasteromorpha</taxon>
        <taxon>Diplogasteroidea</taxon>
        <taxon>Neodiplogasteridae</taxon>
        <taxon>Pristionchus</taxon>
    </lineage>
</organism>
<dbReference type="AlphaFoldDB" id="A0AAV5SZ96"/>
<keyword evidence="1" id="KW-0479">Metal-binding</keyword>
<feature type="compositionally biased region" description="Polar residues" evidence="5">
    <location>
        <begin position="105"/>
        <end position="115"/>
    </location>
</feature>
<feature type="compositionally biased region" description="Basic and acidic residues" evidence="5">
    <location>
        <begin position="12"/>
        <end position="23"/>
    </location>
</feature>
<dbReference type="PROSITE" id="PS50016">
    <property type="entry name" value="ZF_PHD_2"/>
    <property type="match status" value="1"/>
</dbReference>
<feature type="non-terminal residue" evidence="7">
    <location>
        <position position="1"/>
    </location>
</feature>
<dbReference type="InterPro" id="IPR011011">
    <property type="entry name" value="Znf_FYVE_PHD"/>
</dbReference>
<evidence type="ECO:0000256" key="4">
    <source>
        <dbReference type="PROSITE-ProRule" id="PRU00146"/>
    </source>
</evidence>
<dbReference type="Proteomes" id="UP001432027">
    <property type="component" value="Unassembled WGS sequence"/>
</dbReference>
<comment type="caution">
    <text evidence="7">The sequence shown here is derived from an EMBL/GenBank/DDBJ whole genome shotgun (WGS) entry which is preliminary data.</text>
</comment>
<evidence type="ECO:0000256" key="2">
    <source>
        <dbReference type="ARBA" id="ARBA00022771"/>
    </source>
</evidence>
<dbReference type="InterPro" id="IPR013083">
    <property type="entry name" value="Znf_RING/FYVE/PHD"/>
</dbReference>
<keyword evidence="2 4" id="KW-0863">Zinc-finger</keyword>
<dbReference type="InterPro" id="IPR019787">
    <property type="entry name" value="Znf_PHD-finger"/>
</dbReference>
<feature type="region of interest" description="Disordered" evidence="5">
    <location>
        <begin position="1"/>
        <end position="155"/>
    </location>
</feature>
<dbReference type="SUPFAM" id="SSF57903">
    <property type="entry name" value="FYVE/PHD zinc finger"/>
    <property type="match status" value="1"/>
</dbReference>
<dbReference type="Pfam" id="PF00628">
    <property type="entry name" value="PHD"/>
    <property type="match status" value="1"/>
</dbReference>
<sequence>SIAANKTLVTGEIKKEKNERNEGVEESIISRRSSTKTGGIVEPPLKKSKSTKSDEKTKSSTSTTVEVAISNNPVKGAHPRPTERKENRDSTSSGSAKNAMKIDQSDTPRGSQVKQPTHERKEDDQKQPSRVVKRSTKDKSEEKEEEEEEEVSCICGQTKEDREPMVQCDTCKVWRHIMCVFPVAKKAPKGKYECYKCFLTPERARSHEALLKKIQEGRKQREK</sequence>
<evidence type="ECO:0000313" key="8">
    <source>
        <dbReference type="Proteomes" id="UP001432027"/>
    </source>
</evidence>
<feature type="compositionally biased region" description="Basic and acidic residues" evidence="5">
    <location>
        <begin position="116"/>
        <end position="127"/>
    </location>
</feature>
<proteinExistence type="predicted"/>
<keyword evidence="8" id="KW-1185">Reference proteome</keyword>
<dbReference type="EMBL" id="BTSX01000002">
    <property type="protein sequence ID" value="GMS85410.1"/>
    <property type="molecule type" value="Genomic_DNA"/>
</dbReference>
<dbReference type="InterPro" id="IPR001965">
    <property type="entry name" value="Znf_PHD"/>
</dbReference>
<protein>
    <recommendedName>
        <fullName evidence="6">PHD-type domain-containing protein</fullName>
    </recommendedName>
</protein>
<dbReference type="GO" id="GO:0008270">
    <property type="term" value="F:zinc ion binding"/>
    <property type="evidence" value="ECO:0007669"/>
    <property type="project" value="UniProtKB-KW"/>
</dbReference>
<name>A0AAV5SZ96_9BILA</name>
<evidence type="ECO:0000256" key="1">
    <source>
        <dbReference type="ARBA" id="ARBA00022723"/>
    </source>
</evidence>
<evidence type="ECO:0000256" key="3">
    <source>
        <dbReference type="ARBA" id="ARBA00022833"/>
    </source>
</evidence>
<evidence type="ECO:0000259" key="6">
    <source>
        <dbReference type="PROSITE" id="PS50016"/>
    </source>
</evidence>
<dbReference type="Gene3D" id="3.30.40.10">
    <property type="entry name" value="Zinc/RING finger domain, C3HC4 (zinc finger)"/>
    <property type="match status" value="1"/>
</dbReference>
<dbReference type="SMART" id="SM00249">
    <property type="entry name" value="PHD"/>
    <property type="match status" value="1"/>
</dbReference>
<feature type="compositionally biased region" description="Basic and acidic residues" evidence="5">
    <location>
        <begin position="80"/>
        <end position="89"/>
    </location>
</feature>